<dbReference type="InterPro" id="IPR036322">
    <property type="entry name" value="WD40_repeat_dom_sf"/>
</dbReference>
<feature type="repeat" description="WD" evidence="4">
    <location>
        <begin position="114"/>
        <end position="146"/>
    </location>
</feature>
<evidence type="ECO:0000256" key="4">
    <source>
        <dbReference type="PROSITE-ProRule" id="PRU00221"/>
    </source>
</evidence>
<dbReference type="InterPro" id="IPR020472">
    <property type="entry name" value="WD40_PAC1"/>
</dbReference>
<sequence length="426" mass="48210">MMATTTNTTAIDIADPTFLKCFQNHHFSINWITFSPNSQYLCSASDDNNAMLWCLDDEQRTSNTCYKFVGHKDSVTSVAMTDNFIISASKDCTARLWRINQDDISNCSSDSIQYRCHKSPINSVHINVDGSQFCSASDDQTIKLWSTTCANKLLCTLSGGHSNWIRHARYSKLNSNLLSSCGDDGNICIWDIRSKEAAIRLTSKRRSTHFLGIQWHPTCEYIISSSSSDCLLRIWDLRYEKTIQFYQLHNGIVSSSDFHPNGNYLISSSMDQTCKIIDVLEGRNLFTLKAHTGPVNCAQFSPDGQYFATAGQDHVILLWQSNLNTQHCNNNNDDVIIDDNDDDDDDIQSICFDPNQQMNKSFNVTKNDKKSDDIVSDDHHPLKLSNSISILKCILQQLETMTDSILHIDQRLTLLEEKFQSLSTTT</sequence>
<organism evidence="5 6">
    <name type="scientific">Dermatophagoides pteronyssinus</name>
    <name type="common">European house dust mite</name>
    <dbReference type="NCBI Taxonomy" id="6956"/>
    <lineage>
        <taxon>Eukaryota</taxon>
        <taxon>Metazoa</taxon>
        <taxon>Ecdysozoa</taxon>
        <taxon>Arthropoda</taxon>
        <taxon>Chelicerata</taxon>
        <taxon>Arachnida</taxon>
        <taxon>Acari</taxon>
        <taxon>Acariformes</taxon>
        <taxon>Sarcoptiformes</taxon>
        <taxon>Astigmata</taxon>
        <taxon>Psoroptidia</taxon>
        <taxon>Analgoidea</taxon>
        <taxon>Pyroglyphidae</taxon>
        <taxon>Dermatophagoidinae</taxon>
        <taxon>Dermatophagoides</taxon>
    </lineage>
</organism>
<keyword evidence="6" id="KW-1185">Reference proteome</keyword>
<comment type="caution">
    <text evidence="5">The sequence shown here is derived from an EMBL/GenBank/DDBJ whole genome shotgun (WGS) entry which is preliminary data.</text>
</comment>
<keyword evidence="2" id="KW-0677">Repeat</keyword>
<evidence type="ECO:0000313" key="6">
    <source>
        <dbReference type="Proteomes" id="UP000887458"/>
    </source>
</evidence>
<gene>
    <name evidence="5" type="primary">POC1A</name>
    <name evidence="5" type="ORF">DERP_007985</name>
</gene>
<dbReference type="SUPFAM" id="SSF50978">
    <property type="entry name" value="WD40 repeat-like"/>
    <property type="match status" value="1"/>
</dbReference>
<accession>A0ABQ8ITE7</accession>
<dbReference type="InterPro" id="IPR019775">
    <property type="entry name" value="WD40_repeat_CS"/>
</dbReference>
<dbReference type="InterPro" id="IPR001680">
    <property type="entry name" value="WD40_rpt"/>
</dbReference>
<evidence type="ECO:0000256" key="3">
    <source>
        <dbReference type="ARBA" id="ARBA00037984"/>
    </source>
</evidence>
<dbReference type="PRINTS" id="PR00320">
    <property type="entry name" value="GPROTEINBRPT"/>
</dbReference>
<evidence type="ECO:0000313" key="5">
    <source>
        <dbReference type="EMBL" id="KAH9413507.1"/>
    </source>
</evidence>
<dbReference type="InterPro" id="IPR050505">
    <property type="entry name" value="WDR55/POC1"/>
</dbReference>
<comment type="similarity">
    <text evidence="3">Belongs to the WD repeat POC1 family.</text>
</comment>
<dbReference type="PANTHER" id="PTHR44019:SF8">
    <property type="entry name" value="POC1 CENTRIOLAR PROTEIN HOMOLOG"/>
    <property type="match status" value="1"/>
</dbReference>
<evidence type="ECO:0000256" key="1">
    <source>
        <dbReference type="ARBA" id="ARBA00022574"/>
    </source>
</evidence>
<dbReference type="CDD" id="cd00200">
    <property type="entry name" value="WD40"/>
    <property type="match status" value="1"/>
</dbReference>
<feature type="repeat" description="WD" evidence="4">
    <location>
        <begin position="288"/>
        <end position="320"/>
    </location>
</feature>
<reference evidence="5 6" key="1">
    <citation type="journal article" date="2018" name="J. Allergy Clin. Immunol.">
        <title>High-quality assembly of Dermatophagoides pteronyssinus genome and transcriptome reveals a wide range of novel allergens.</title>
        <authorList>
            <person name="Liu X.Y."/>
            <person name="Yang K.Y."/>
            <person name="Wang M.Q."/>
            <person name="Kwok J.S."/>
            <person name="Zeng X."/>
            <person name="Yang Z."/>
            <person name="Xiao X.J."/>
            <person name="Lau C.P."/>
            <person name="Li Y."/>
            <person name="Huang Z.M."/>
            <person name="Ba J.G."/>
            <person name="Yim A.K."/>
            <person name="Ouyang C.Y."/>
            <person name="Ngai S.M."/>
            <person name="Chan T.F."/>
            <person name="Leung E.L."/>
            <person name="Liu L."/>
            <person name="Liu Z.G."/>
            <person name="Tsui S.K."/>
        </authorList>
    </citation>
    <scope>NUCLEOTIDE SEQUENCE [LARGE SCALE GENOMIC DNA]</scope>
    <source>
        <strain evidence="5">Derp</strain>
    </source>
</reference>
<feature type="repeat" description="WD" evidence="4">
    <location>
        <begin position="246"/>
        <end position="287"/>
    </location>
</feature>
<dbReference type="PROSITE" id="PS00678">
    <property type="entry name" value="WD_REPEATS_1"/>
    <property type="match status" value="1"/>
</dbReference>
<dbReference type="Pfam" id="PF00400">
    <property type="entry name" value="WD40"/>
    <property type="match status" value="7"/>
</dbReference>
<dbReference type="PROSITE" id="PS50294">
    <property type="entry name" value="WD_REPEATS_REGION"/>
    <property type="match status" value="4"/>
</dbReference>
<evidence type="ECO:0000256" key="2">
    <source>
        <dbReference type="ARBA" id="ARBA00022737"/>
    </source>
</evidence>
<feature type="repeat" description="WD" evidence="4">
    <location>
        <begin position="158"/>
        <end position="200"/>
    </location>
</feature>
<dbReference type="Gene3D" id="2.130.10.10">
    <property type="entry name" value="YVTN repeat-like/Quinoprotein amine dehydrogenase"/>
    <property type="match status" value="3"/>
</dbReference>
<name>A0ABQ8ITE7_DERPT</name>
<proteinExistence type="inferred from homology"/>
<feature type="repeat" description="WD" evidence="4">
    <location>
        <begin position="22"/>
        <end position="63"/>
    </location>
</feature>
<dbReference type="EMBL" id="NJHN03000121">
    <property type="protein sequence ID" value="KAH9413507.1"/>
    <property type="molecule type" value="Genomic_DNA"/>
</dbReference>
<feature type="repeat" description="WD" evidence="4">
    <location>
        <begin position="68"/>
        <end position="107"/>
    </location>
</feature>
<dbReference type="PANTHER" id="PTHR44019">
    <property type="entry name" value="WD REPEAT-CONTAINING PROTEIN 55"/>
    <property type="match status" value="1"/>
</dbReference>
<dbReference type="PROSITE" id="PS50082">
    <property type="entry name" value="WD_REPEATS_2"/>
    <property type="match status" value="6"/>
</dbReference>
<dbReference type="SMART" id="SM00320">
    <property type="entry name" value="WD40"/>
    <property type="match status" value="7"/>
</dbReference>
<dbReference type="InterPro" id="IPR015943">
    <property type="entry name" value="WD40/YVTN_repeat-like_dom_sf"/>
</dbReference>
<keyword evidence="1 4" id="KW-0853">WD repeat</keyword>
<protein>
    <submittedName>
        <fullName evidence="5">POC1 centriolar protein A</fullName>
    </submittedName>
</protein>
<reference evidence="5 6" key="2">
    <citation type="journal article" date="2022" name="Mol. Biol. Evol.">
        <title>Comparative Genomics Reveals Insights into the Divergent Evolution of Astigmatic Mites and Household Pest Adaptations.</title>
        <authorList>
            <person name="Xiong Q."/>
            <person name="Wan A.T."/>
            <person name="Liu X."/>
            <person name="Fung C.S."/>
            <person name="Xiao X."/>
            <person name="Malainual N."/>
            <person name="Hou J."/>
            <person name="Wang L."/>
            <person name="Wang M."/>
            <person name="Yang K.Y."/>
            <person name="Cui Y."/>
            <person name="Leung E.L."/>
            <person name="Nong W."/>
            <person name="Shin S.K."/>
            <person name="Au S.W."/>
            <person name="Jeong K.Y."/>
            <person name="Chew F.T."/>
            <person name="Hui J.H."/>
            <person name="Leung T.F."/>
            <person name="Tungtrongchitr A."/>
            <person name="Zhong N."/>
            <person name="Liu Z."/>
            <person name="Tsui S.K."/>
        </authorList>
    </citation>
    <scope>NUCLEOTIDE SEQUENCE [LARGE SCALE GENOMIC DNA]</scope>
    <source>
        <strain evidence="5">Derp</strain>
    </source>
</reference>
<dbReference type="Proteomes" id="UP000887458">
    <property type="component" value="Unassembled WGS sequence"/>
</dbReference>